<name>A0A2I0TQH8_LIMLA</name>
<evidence type="ECO:0000313" key="1">
    <source>
        <dbReference type="EMBL" id="PKU36048.1"/>
    </source>
</evidence>
<evidence type="ECO:0000313" key="2">
    <source>
        <dbReference type="Proteomes" id="UP000233556"/>
    </source>
</evidence>
<reference evidence="2" key="2">
    <citation type="submission" date="2017-12" db="EMBL/GenBank/DDBJ databases">
        <title>Genome sequence of the Bar-tailed Godwit (Limosa lapponica baueri).</title>
        <authorList>
            <person name="Lima N.C.B."/>
            <person name="Parody-Merino A.M."/>
            <person name="Battley P.F."/>
            <person name="Fidler A.E."/>
            <person name="Prosdocimi F."/>
        </authorList>
    </citation>
    <scope>NUCLEOTIDE SEQUENCE [LARGE SCALE GENOMIC DNA]</scope>
</reference>
<protein>
    <submittedName>
        <fullName evidence="1">Uncharacterized protein</fullName>
    </submittedName>
</protein>
<reference evidence="2" key="1">
    <citation type="submission" date="2017-11" db="EMBL/GenBank/DDBJ databases">
        <authorList>
            <person name="Lima N.C."/>
            <person name="Parody-Merino A.M."/>
            <person name="Battley P.F."/>
            <person name="Fidler A.E."/>
            <person name="Prosdocimi F."/>
        </authorList>
    </citation>
    <scope>NUCLEOTIDE SEQUENCE [LARGE SCALE GENOMIC DNA]</scope>
</reference>
<accession>A0A2I0TQH8</accession>
<sequence length="67" mass="7494">MLIEHGASTNASGRNTLTEGRIAWFFLGIDMKKVTTILSVKTIVATDRLHLRGFETVFKGDLKQEKT</sequence>
<organism evidence="1 2">
    <name type="scientific">Limosa lapponica baueri</name>
    <dbReference type="NCBI Taxonomy" id="1758121"/>
    <lineage>
        <taxon>Eukaryota</taxon>
        <taxon>Metazoa</taxon>
        <taxon>Chordata</taxon>
        <taxon>Craniata</taxon>
        <taxon>Vertebrata</taxon>
        <taxon>Euteleostomi</taxon>
        <taxon>Archelosauria</taxon>
        <taxon>Archosauria</taxon>
        <taxon>Dinosauria</taxon>
        <taxon>Saurischia</taxon>
        <taxon>Theropoda</taxon>
        <taxon>Coelurosauria</taxon>
        <taxon>Aves</taxon>
        <taxon>Neognathae</taxon>
        <taxon>Neoaves</taxon>
        <taxon>Charadriiformes</taxon>
        <taxon>Scolopacidae</taxon>
        <taxon>Limosa</taxon>
    </lineage>
</organism>
<dbReference type="EMBL" id="KZ507891">
    <property type="protein sequence ID" value="PKU36048.1"/>
    <property type="molecule type" value="Genomic_DNA"/>
</dbReference>
<proteinExistence type="predicted"/>
<dbReference type="Proteomes" id="UP000233556">
    <property type="component" value="Unassembled WGS sequence"/>
</dbReference>
<keyword evidence="2" id="KW-1185">Reference proteome</keyword>
<gene>
    <name evidence="1" type="ORF">llap_13648</name>
</gene>
<dbReference type="AlphaFoldDB" id="A0A2I0TQH8"/>